<dbReference type="Proteomes" id="UP000758603">
    <property type="component" value="Unassembled WGS sequence"/>
</dbReference>
<dbReference type="GeneID" id="70137896"/>
<accession>A0A9P8UVA9</accession>
<dbReference type="AlphaFoldDB" id="A0A9P8UVA9"/>
<comment type="caution">
    <text evidence="1">The sequence shown here is derived from an EMBL/GenBank/DDBJ whole genome shotgun (WGS) entry which is preliminary data.</text>
</comment>
<dbReference type="OrthoDB" id="6499973at2759"/>
<keyword evidence="2" id="KW-1185">Reference proteome</keyword>
<dbReference type="RefSeq" id="XP_045963138.1">
    <property type="nucleotide sequence ID" value="XM_046109005.1"/>
</dbReference>
<gene>
    <name evidence="1" type="ORF">BKA67DRAFT_685617</name>
</gene>
<name>A0A9P8UVA9_9PEZI</name>
<dbReference type="EMBL" id="JAGPXC010000001">
    <property type="protein sequence ID" value="KAH6659007.1"/>
    <property type="molecule type" value="Genomic_DNA"/>
</dbReference>
<sequence>MSIQQNFPRPPPDMYKWVQAAKRLNRSSETMCWMYDLHDSMSCGTEYAHGSWGYTVLRTTYSEEADAVWPAALEKLNRWVAKYVVHYPRLMQGRTDTTVEDELARRFILEIVDNKELEDLQLPDMAKASQDDIKSLTSIFEAWRSQAINDADFDSRLNTRFLDFLIIDEPSLRSLASLPDETIPLGPVTRQERRAQAKFYEDAYVWLIDSQAVGRYQGINDVYNYNGLMKLELINIPDAWFERVPRFDDECHIFERGKAPDGSGDLWYRPR</sequence>
<organism evidence="1 2">
    <name type="scientific">Truncatella angustata</name>
    <dbReference type="NCBI Taxonomy" id="152316"/>
    <lineage>
        <taxon>Eukaryota</taxon>
        <taxon>Fungi</taxon>
        <taxon>Dikarya</taxon>
        <taxon>Ascomycota</taxon>
        <taxon>Pezizomycotina</taxon>
        <taxon>Sordariomycetes</taxon>
        <taxon>Xylariomycetidae</taxon>
        <taxon>Amphisphaeriales</taxon>
        <taxon>Sporocadaceae</taxon>
        <taxon>Truncatella</taxon>
    </lineage>
</organism>
<evidence type="ECO:0000313" key="1">
    <source>
        <dbReference type="EMBL" id="KAH6659007.1"/>
    </source>
</evidence>
<evidence type="ECO:0000313" key="2">
    <source>
        <dbReference type="Proteomes" id="UP000758603"/>
    </source>
</evidence>
<protein>
    <submittedName>
        <fullName evidence="1">Uncharacterized protein</fullName>
    </submittedName>
</protein>
<proteinExistence type="predicted"/>
<reference evidence="1" key="1">
    <citation type="journal article" date="2021" name="Nat. Commun.">
        <title>Genetic determinants of endophytism in the Arabidopsis root mycobiome.</title>
        <authorList>
            <person name="Mesny F."/>
            <person name="Miyauchi S."/>
            <person name="Thiergart T."/>
            <person name="Pickel B."/>
            <person name="Atanasova L."/>
            <person name="Karlsson M."/>
            <person name="Huettel B."/>
            <person name="Barry K.W."/>
            <person name="Haridas S."/>
            <person name="Chen C."/>
            <person name="Bauer D."/>
            <person name="Andreopoulos W."/>
            <person name="Pangilinan J."/>
            <person name="LaButti K."/>
            <person name="Riley R."/>
            <person name="Lipzen A."/>
            <person name="Clum A."/>
            <person name="Drula E."/>
            <person name="Henrissat B."/>
            <person name="Kohler A."/>
            <person name="Grigoriev I.V."/>
            <person name="Martin F.M."/>
            <person name="Hacquard S."/>
        </authorList>
    </citation>
    <scope>NUCLEOTIDE SEQUENCE</scope>
    <source>
        <strain evidence="1">MPI-SDFR-AT-0073</strain>
    </source>
</reference>